<dbReference type="Pfam" id="PF07589">
    <property type="entry name" value="PEP-CTERM"/>
    <property type="match status" value="1"/>
</dbReference>
<dbReference type="OrthoDB" id="5561919at2"/>
<proteinExistence type="predicted"/>
<dbReference type="InterPro" id="IPR013424">
    <property type="entry name" value="Ice-binding_C"/>
</dbReference>
<evidence type="ECO:0000259" key="2">
    <source>
        <dbReference type="Pfam" id="PF07589"/>
    </source>
</evidence>
<feature type="chain" id="PRO_5012001256" evidence="1">
    <location>
        <begin position="22"/>
        <end position="257"/>
    </location>
</feature>
<dbReference type="EMBL" id="FPKR01000006">
    <property type="protein sequence ID" value="SFZ75753.1"/>
    <property type="molecule type" value="Genomic_DNA"/>
</dbReference>
<keyword evidence="4" id="KW-1185">Reference proteome</keyword>
<dbReference type="Proteomes" id="UP000186513">
    <property type="component" value="Unassembled WGS sequence"/>
</dbReference>
<sequence length="257" mass="26426">MKRYLAYCFAAIAAVSITAQAATISYITDSSEPWGQAGGVNGMNQVFGAGNWTRLTFANALASGAYGYDALYLDGGAANTAGFQNFINANRAGLESYVANGGSLFLNAARWGGLNGFDLGFGVRLNNGGSSVAHIAPGQAGNAIFVGTNSSWLGSSFSHDYLTGAGLTALINDGAERAILAELSYGSGRVLFGGLTLAFFGQHGGWSADTGLLRNNILLSVGNAANPLVNDVPEPASAGLLGIALLGLYLVRRRATR</sequence>
<protein>
    <submittedName>
        <fullName evidence="3">PEP-CTERM protein-sorting domain-containing protein</fullName>
    </submittedName>
</protein>
<feature type="signal peptide" evidence="1">
    <location>
        <begin position="1"/>
        <end position="21"/>
    </location>
</feature>
<organism evidence="3 4">
    <name type="scientific">Chitinimonas taiwanensis DSM 18899</name>
    <dbReference type="NCBI Taxonomy" id="1121279"/>
    <lineage>
        <taxon>Bacteria</taxon>
        <taxon>Pseudomonadati</taxon>
        <taxon>Pseudomonadota</taxon>
        <taxon>Betaproteobacteria</taxon>
        <taxon>Neisseriales</taxon>
        <taxon>Chitinibacteraceae</taxon>
        <taxon>Chitinimonas</taxon>
    </lineage>
</organism>
<evidence type="ECO:0000313" key="4">
    <source>
        <dbReference type="Proteomes" id="UP000186513"/>
    </source>
</evidence>
<evidence type="ECO:0000256" key="1">
    <source>
        <dbReference type="SAM" id="SignalP"/>
    </source>
</evidence>
<dbReference type="RefSeq" id="WP_072428245.1">
    <property type="nucleotide sequence ID" value="NZ_FPKR01000006.1"/>
</dbReference>
<name>A0A1K2HGX3_9NEIS</name>
<evidence type="ECO:0000313" key="3">
    <source>
        <dbReference type="EMBL" id="SFZ75753.1"/>
    </source>
</evidence>
<reference evidence="3 4" key="1">
    <citation type="submission" date="2016-11" db="EMBL/GenBank/DDBJ databases">
        <authorList>
            <person name="Jaros S."/>
            <person name="Januszkiewicz K."/>
            <person name="Wedrychowicz H."/>
        </authorList>
    </citation>
    <scope>NUCLEOTIDE SEQUENCE [LARGE SCALE GENOMIC DNA]</scope>
    <source>
        <strain evidence="3 4">DSM 18899</strain>
    </source>
</reference>
<accession>A0A1K2HGX3</accession>
<dbReference type="STRING" id="1121279.SAMN02745887_01720"/>
<feature type="domain" description="Ice-binding protein C-terminal" evidence="2">
    <location>
        <begin position="231"/>
        <end position="254"/>
    </location>
</feature>
<dbReference type="AlphaFoldDB" id="A0A1K2HGX3"/>
<dbReference type="NCBIfam" id="TIGR02595">
    <property type="entry name" value="PEP_CTERM"/>
    <property type="match status" value="1"/>
</dbReference>
<keyword evidence="1" id="KW-0732">Signal</keyword>
<gene>
    <name evidence="3" type="ORF">SAMN02745887_01720</name>
</gene>